<protein>
    <submittedName>
        <fullName evidence="3">Tripartite tricarboxylate transporter substrate binding protein</fullName>
    </submittedName>
</protein>
<dbReference type="AlphaFoldDB" id="A0A975U8G4"/>
<dbReference type="RefSeq" id="WP_218562359.1">
    <property type="nucleotide sequence ID" value="NZ_CP076643.1"/>
</dbReference>
<dbReference type="Proteomes" id="UP000694232">
    <property type="component" value="Chromosome 1"/>
</dbReference>
<keyword evidence="2" id="KW-0732">Signal</keyword>
<gene>
    <name evidence="3" type="ORF">KNV97_16390</name>
</gene>
<feature type="chain" id="PRO_5037584482" evidence="2">
    <location>
        <begin position="30"/>
        <end position="331"/>
    </location>
</feature>
<dbReference type="InterPro" id="IPR005064">
    <property type="entry name" value="BUG"/>
</dbReference>
<dbReference type="PANTHER" id="PTHR42928:SF5">
    <property type="entry name" value="BLR1237 PROTEIN"/>
    <property type="match status" value="1"/>
</dbReference>
<dbReference type="PIRSF" id="PIRSF017082">
    <property type="entry name" value="YflP"/>
    <property type="match status" value="1"/>
</dbReference>
<dbReference type="CDD" id="cd07012">
    <property type="entry name" value="PBP2_Bug_TTT"/>
    <property type="match status" value="1"/>
</dbReference>
<comment type="similarity">
    <text evidence="1">Belongs to the UPF0065 (bug) family.</text>
</comment>
<name>A0A975U8G4_9VIBR</name>
<feature type="signal peptide" evidence="2">
    <location>
        <begin position="1"/>
        <end position="29"/>
    </location>
</feature>
<dbReference type="PANTHER" id="PTHR42928">
    <property type="entry name" value="TRICARBOXYLATE-BINDING PROTEIN"/>
    <property type="match status" value="1"/>
</dbReference>
<keyword evidence="4" id="KW-1185">Reference proteome</keyword>
<evidence type="ECO:0000313" key="4">
    <source>
        <dbReference type="Proteomes" id="UP000694232"/>
    </source>
</evidence>
<reference evidence="3" key="1">
    <citation type="submission" date="2021-06" db="EMBL/GenBank/DDBJ databases">
        <title>Vibrio nov. sp., novel gut bacterium isolated from Yellow Sea oyster.</title>
        <authorList>
            <person name="Muhammad N."/>
            <person name="Nguyen T.H."/>
            <person name="Lee Y.-J."/>
            <person name="Ko J."/>
            <person name="Kim S.-G."/>
        </authorList>
    </citation>
    <scope>NUCLEOTIDE SEQUENCE</scope>
    <source>
        <strain evidence="3">OG9-811</strain>
    </source>
</reference>
<dbReference type="EMBL" id="CP076643">
    <property type="protein sequence ID" value="QXO17018.1"/>
    <property type="molecule type" value="Genomic_DNA"/>
</dbReference>
<accession>A0A975U8G4</accession>
<dbReference type="KEGG" id="vos:KNV97_16390"/>
<evidence type="ECO:0000313" key="3">
    <source>
        <dbReference type="EMBL" id="QXO17018.1"/>
    </source>
</evidence>
<evidence type="ECO:0000256" key="2">
    <source>
        <dbReference type="SAM" id="SignalP"/>
    </source>
</evidence>
<dbReference type="Pfam" id="PF03401">
    <property type="entry name" value="TctC"/>
    <property type="match status" value="1"/>
</dbReference>
<sequence length="331" mass="36388">MNKLNKAILKLSAVTGLTLSVWLPQTALADNYPNKPVNFVVGFGVGGSADRMTRAMSSSVAEELGHPVKVINKTGAGTQIAANYVLNRPDDGYTVFASTFVPYLPNTILKGNASYTINDFSYMNFQWFDFELIAVNKDTPYQDLPSLLTAIKENPKSVKAAVLQGSGGHLMAKILLEKNGIPQDNLNLVTFNSGGKARSAVAGGQVDFMIVSAQGSEGIREFIRPLAVVRDNRSDYWDAPTINEALKPMGIEVPVLTGSMRGFAVTNEFKNKYPERYNKLAHAFERALARQEVQQLLKSNEIGGVWVGPERATQMMLDNYQAFETYKHLLD</sequence>
<evidence type="ECO:0000256" key="1">
    <source>
        <dbReference type="ARBA" id="ARBA00006987"/>
    </source>
</evidence>
<proteinExistence type="inferred from homology"/>
<organism evidence="3 4">
    <name type="scientific">Vibrio ostreae</name>
    <dbReference type="NCBI Taxonomy" id="2841925"/>
    <lineage>
        <taxon>Bacteria</taxon>
        <taxon>Pseudomonadati</taxon>
        <taxon>Pseudomonadota</taxon>
        <taxon>Gammaproteobacteria</taxon>
        <taxon>Vibrionales</taxon>
        <taxon>Vibrionaceae</taxon>
        <taxon>Vibrio</taxon>
    </lineage>
</organism>